<comment type="caution">
    <text evidence="4">The sequence shown here is derived from an EMBL/GenBank/DDBJ whole genome shotgun (WGS) entry which is preliminary data.</text>
</comment>
<dbReference type="Proteomes" id="UP001209878">
    <property type="component" value="Unassembled WGS sequence"/>
</dbReference>
<dbReference type="EMBL" id="JAODUO010001624">
    <property type="protein sequence ID" value="KAK2160829.1"/>
    <property type="molecule type" value="Genomic_DNA"/>
</dbReference>
<dbReference type="SUPFAM" id="SSF47986">
    <property type="entry name" value="DEATH domain"/>
    <property type="match status" value="1"/>
</dbReference>
<dbReference type="GO" id="GO:0042981">
    <property type="term" value="P:regulation of apoptotic process"/>
    <property type="evidence" value="ECO:0007669"/>
    <property type="project" value="InterPro"/>
</dbReference>
<feature type="domain" description="CARD" evidence="3">
    <location>
        <begin position="9"/>
        <end position="99"/>
    </location>
</feature>
<dbReference type="AlphaFoldDB" id="A0AAD9JXG3"/>
<dbReference type="PROSITE" id="PS50209">
    <property type="entry name" value="CARD"/>
    <property type="match status" value="1"/>
</dbReference>
<protein>
    <recommendedName>
        <fullName evidence="3">CARD domain-containing protein</fullName>
    </recommendedName>
</protein>
<dbReference type="InterPro" id="IPR011029">
    <property type="entry name" value="DEATH-like_dom_sf"/>
</dbReference>
<name>A0AAD9JXG3_RIDPI</name>
<accession>A0AAD9JXG3</accession>
<gene>
    <name evidence="4" type="ORF">NP493_1624g00011</name>
</gene>
<dbReference type="CDD" id="cd01671">
    <property type="entry name" value="CARD"/>
    <property type="match status" value="1"/>
</dbReference>
<sequence length="450" mass="49289">MTAGTPSGNEGLHRNVLACNRYYLQHHLVASEVLWSQLLEKKVLPKAAINDIKSHKKGSKQVDRLLDLLTIDGPGLFCRFCAVLQTSGHSNVADRLRVIEAANQLRQGDVANFSDLLDRLLASLHSTSAATQQIAQRELKSALVQHKQELESQIMGLKLEVGNMRELLVSCLRTGETLACRPAKIRLDDDDIISSHGDASSVTTSALETPWPTGRTHMSLATLDTYDFGDTNGSWSQQAGRITPGKTRVSPVWAGDMRECVRVGTPRLTGVTAGVGGAMRTSYPPIGMPKAPRTPDRKFSVSFRVKPDSARRVDTPDHCGTMGTVLPRFRTPLHRANSERTPSVFDKSRRRHSISPRAGPEPLHDDRASRASVTVIQLGDAIKSPRQPATPVVTNQAQTLKEKLVRKPSASLHKVVLTLNEGHAVPMSPRGPREIVAPPRVWSSRQGRMS</sequence>
<dbReference type="InterPro" id="IPR001315">
    <property type="entry name" value="CARD"/>
</dbReference>
<dbReference type="Pfam" id="PF00619">
    <property type="entry name" value="CARD"/>
    <property type="match status" value="1"/>
</dbReference>
<evidence type="ECO:0000256" key="1">
    <source>
        <dbReference type="SAM" id="Coils"/>
    </source>
</evidence>
<evidence type="ECO:0000256" key="2">
    <source>
        <dbReference type="SAM" id="MobiDB-lite"/>
    </source>
</evidence>
<keyword evidence="1" id="KW-0175">Coiled coil</keyword>
<feature type="region of interest" description="Disordered" evidence="2">
    <location>
        <begin position="428"/>
        <end position="450"/>
    </location>
</feature>
<dbReference type="Gene3D" id="1.10.533.10">
    <property type="entry name" value="Death Domain, Fas"/>
    <property type="match status" value="1"/>
</dbReference>
<feature type="coiled-coil region" evidence="1">
    <location>
        <begin position="140"/>
        <end position="167"/>
    </location>
</feature>
<feature type="region of interest" description="Disordered" evidence="2">
    <location>
        <begin position="335"/>
        <end position="369"/>
    </location>
</feature>
<evidence type="ECO:0000259" key="3">
    <source>
        <dbReference type="PROSITE" id="PS50209"/>
    </source>
</evidence>
<reference evidence="4" key="1">
    <citation type="journal article" date="2023" name="Mol. Biol. Evol.">
        <title>Third-Generation Sequencing Reveals the Adaptive Role of the Epigenome in Three Deep-Sea Polychaetes.</title>
        <authorList>
            <person name="Perez M."/>
            <person name="Aroh O."/>
            <person name="Sun Y."/>
            <person name="Lan Y."/>
            <person name="Juniper S.K."/>
            <person name="Young C.R."/>
            <person name="Angers B."/>
            <person name="Qian P.Y."/>
        </authorList>
    </citation>
    <scope>NUCLEOTIDE SEQUENCE</scope>
    <source>
        <strain evidence="4">R07B-5</strain>
    </source>
</reference>
<proteinExistence type="predicted"/>
<evidence type="ECO:0000313" key="5">
    <source>
        <dbReference type="Proteomes" id="UP001209878"/>
    </source>
</evidence>
<keyword evidence="5" id="KW-1185">Reference proteome</keyword>
<evidence type="ECO:0000313" key="4">
    <source>
        <dbReference type="EMBL" id="KAK2160829.1"/>
    </source>
</evidence>
<organism evidence="4 5">
    <name type="scientific">Ridgeia piscesae</name>
    <name type="common">Tubeworm</name>
    <dbReference type="NCBI Taxonomy" id="27915"/>
    <lineage>
        <taxon>Eukaryota</taxon>
        <taxon>Metazoa</taxon>
        <taxon>Spiralia</taxon>
        <taxon>Lophotrochozoa</taxon>
        <taxon>Annelida</taxon>
        <taxon>Polychaeta</taxon>
        <taxon>Sedentaria</taxon>
        <taxon>Canalipalpata</taxon>
        <taxon>Sabellida</taxon>
        <taxon>Siboglinidae</taxon>
        <taxon>Ridgeia</taxon>
    </lineage>
</organism>